<comment type="subunit">
    <text evidence="4 8">The glycine cleavage system is composed of four proteins: P, T, L and H.</text>
</comment>
<dbReference type="AlphaFoldDB" id="A0A4R8VHB5"/>
<evidence type="ECO:0000256" key="2">
    <source>
        <dbReference type="ARBA" id="ARBA00003788"/>
    </source>
</evidence>
<sequence>MSHAFAQRHIGTDVDAQSHMLATLGYASVDDLVSAAMPASIHADLFRQDAGSALPPAATENEAVAELRALADRNTVKRSMIGQGYYDTFTPAVIKRNVFENPSWYTAYTPYQPEISQGRLEALINFQTMIADLTGLTTANASMLDESTAVVEGMLLALRASKSGSRRFIVDTDAFPQTHALLVHRAAALGIELAQVALTERTTAEDLGDYFGVFVQYPAASGRIWNPSTVIALAHEHKALAVVAADLLALTLLKSPGDLGADVAVGTSQRFGVSMGFGGPHAGYMAVRKGLERQLPGRLVGVSVDAAGHPAYRLALQVREQHIRRDKATSNICTAQVLLAVMAGMYAVYHGPQGLKAIATRVHERTGALVAALRAIDVDVRSDAFFDTIQVNVPAGAAEVVAKAAASGYNLRQVDENTISVSVDETTTLADLSYVVGAFGGRSAFGHVDFDAVQHGLPAELDRTSDFLTHPVFNTHRSETSMMRYLKRLADYDYALDRGMIPLGSCTMKLNAASEMEAVSWPEFAGIHPFAPKADVEGYLHLVRQLETWLTDVTGYDSVSLQPNAGSQGELAGLLAIRGFHQSNGETDRTVCLIPSSAHGTNAASAALAGMRVVVVACDDLGNVDLADLHAKIAEHAENLAALMITYPSTHGVYEHEVATICKAVHDAGGQVYVDGANLNALLGFARYGDFGGDVSHLNLHKTFCIPHGGGGPGVGPVAAKAHLAAFLPGHPLAQSDEHYLLGAAGATATVVHGGGPVSAAPYGSPSILPISWAYVRMMGIDGLKQATAAAVLAANYVAKRLENSYPLLYSGENGLVAHECILDLRPLTAATGVSVDDVAKRLVDYGFHSPTMSFPVAGTLMVEPTESEDLGEIDRFIDAMIAIKAEADAVAAGRWPADDNPLHNAPHTAQSVIEGEWEHPYDRATAVYPLASLVRNKYWPPVRRIDNAYGDRNLVCACPPPEAFE</sequence>
<evidence type="ECO:0000313" key="15">
    <source>
        <dbReference type="Proteomes" id="UP000298252"/>
    </source>
</evidence>
<comment type="catalytic activity">
    <reaction evidence="7 8">
        <text>N(6)-[(R)-lipoyl]-L-lysyl-[glycine-cleavage complex H protein] + glycine + H(+) = N(6)-[(R)-S(8)-aminomethyldihydrolipoyl]-L-lysyl-[glycine-cleavage complex H protein] + CO2</text>
        <dbReference type="Rhea" id="RHEA:24304"/>
        <dbReference type="Rhea" id="RHEA-COMP:10494"/>
        <dbReference type="Rhea" id="RHEA-COMP:10495"/>
        <dbReference type="ChEBI" id="CHEBI:15378"/>
        <dbReference type="ChEBI" id="CHEBI:16526"/>
        <dbReference type="ChEBI" id="CHEBI:57305"/>
        <dbReference type="ChEBI" id="CHEBI:83099"/>
        <dbReference type="ChEBI" id="CHEBI:83143"/>
        <dbReference type="EC" id="1.4.4.2"/>
    </reaction>
</comment>
<dbReference type="InterPro" id="IPR049316">
    <property type="entry name" value="GDC-P_C"/>
</dbReference>
<accession>A0A4R8VHB5</accession>
<dbReference type="GO" id="GO:0016594">
    <property type="term" value="F:glycine binding"/>
    <property type="evidence" value="ECO:0007669"/>
    <property type="project" value="TreeGrafter"/>
</dbReference>
<dbReference type="InterPro" id="IPR020581">
    <property type="entry name" value="GDC_P"/>
</dbReference>
<dbReference type="NCBIfam" id="TIGR00461">
    <property type="entry name" value="gcvP"/>
    <property type="match status" value="1"/>
</dbReference>
<comment type="cofactor">
    <cofactor evidence="1 8 9">
        <name>pyridoxal 5'-phosphate</name>
        <dbReference type="ChEBI" id="CHEBI:597326"/>
    </cofactor>
</comment>
<name>A0A4R8VHB5_9MICO</name>
<evidence type="ECO:0000256" key="1">
    <source>
        <dbReference type="ARBA" id="ARBA00001933"/>
    </source>
</evidence>
<dbReference type="PANTHER" id="PTHR11773">
    <property type="entry name" value="GLYCINE DEHYDROGENASE, DECARBOXYLATING"/>
    <property type="match status" value="1"/>
</dbReference>
<dbReference type="Gene3D" id="3.90.1150.10">
    <property type="entry name" value="Aspartate Aminotransferase, domain 1"/>
    <property type="match status" value="2"/>
</dbReference>
<dbReference type="GO" id="GO:0030170">
    <property type="term" value="F:pyridoxal phosphate binding"/>
    <property type="evidence" value="ECO:0007669"/>
    <property type="project" value="TreeGrafter"/>
</dbReference>
<evidence type="ECO:0000256" key="8">
    <source>
        <dbReference type="HAMAP-Rule" id="MF_00711"/>
    </source>
</evidence>
<dbReference type="HAMAP" id="MF_00711">
    <property type="entry name" value="GcvP"/>
    <property type="match status" value="1"/>
</dbReference>
<dbReference type="NCBIfam" id="NF003346">
    <property type="entry name" value="PRK04366.1"/>
    <property type="match status" value="1"/>
</dbReference>
<dbReference type="GO" id="GO:0005829">
    <property type="term" value="C:cytosol"/>
    <property type="evidence" value="ECO:0007669"/>
    <property type="project" value="TreeGrafter"/>
</dbReference>
<evidence type="ECO:0000313" key="12">
    <source>
        <dbReference type="EMBL" id="SDN65570.1"/>
    </source>
</evidence>
<dbReference type="RefSeq" id="WP_092340729.1">
    <property type="nucleotide sequence ID" value="NZ_FNIB01000006.1"/>
</dbReference>
<feature type="domain" description="Glycine cleavage system P-protein N-terminal" evidence="10">
    <location>
        <begin position="7"/>
        <end position="436"/>
    </location>
</feature>
<protein>
    <recommendedName>
        <fullName evidence="8">Glycine dehydrogenase (decarboxylating)</fullName>
        <ecNumber evidence="8">1.4.4.2</ecNumber>
    </recommendedName>
    <alternativeName>
        <fullName evidence="8">Glycine cleavage system P-protein</fullName>
    </alternativeName>
    <alternativeName>
        <fullName evidence="8">Glycine decarboxylase</fullName>
    </alternativeName>
    <alternativeName>
        <fullName evidence="8">Glycine dehydrogenase (aminomethyl-transferring)</fullName>
    </alternativeName>
</protein>
<dbReference type="SUPFAM" id="SSF53383">
    <property type="entry name" value="PLP-dependent transferases"/>
    <property type="match status" value="2"/>
</dbReference>
<comment type="similarity">
    <text evidence="3 8">Belongs to the GcvP family.</text>
</comment>
<comment type="function">
    <text evidence="2 8">The glycine cleavage system catalyzes the degradation of glycine. The P protein binds the alpha-amino group of glycine through its pyridoxal phosphate cofactor; CO(2) is released and the remaining methylamine moiety is then transferred to the lipoamide cofactor of the H protein.</text>
</comment>
<organism evidence="12 14">
    <name type="scientific">Cryobacterium flavum</name>
    <dbReference type="NCBI Taxonomy" id="1424659"/>
    <lineage>
        <taxon>Bacteria</taxon>
        <taxon>Bacillati</taxon>
        <taxon>Actinomycetota</taxon>
        <taxon>Actinomycetes</taxon>
        <taxon>Micrococcales</taxon>
        <taxon>Microbacteriaceae</taxon>
        <taxon>Cryobacterium</taxon>
    </lineage>
</organism>
<dbReference type="EMBL" id="SOFD01000005">
    <property type="protein sequence ID" value="TFB81722.1"/>
    <property type="molecule type" value="Genomic_DNA"/>
</dbReference>
<dbReference type="InterPro" id="IPR015422">
    <property type="entry name" value="PyrdxlP-dep_Trfase_small"/>
</dbReference>
<dbReference type="Proteomes" id="UP000298252">
    <property type="component" value="Unassembled WGS sequence"/>
</dbReference>
<dbReference type="FunFam" id="3.40.640.10:FF:000007">
    <property type="entry name" value="glycine dehydrogenase (Decarboxylating), mitochondrial"/>
    <property type="match status" value="1"/>
</dbReference>
<evidence type="ECO:0000256" key="7">
    <source>
        <dbReference type="ARBA" id="ARBA00049026"/>
    </source>
</evidence>
<evidence type="ECO:0000256" key="6">
    <source>
        <dbReference type="ARBA" id="ARBA00023002"/>
    </source>
</evidence>
<dbReference type="GO" id="GO:0005960">
    <property type="term" value="C:glycine cleavage complex"/>
    <property type="evidence" value="ECO:0007669"/>
    <property type="project" value="TreeGrafter"/>
</dbReference>
<keyword evidence="6 8" id="KW-0560">Oxidoreductase</keyword>
<dbReference type="InterPro" id="IPR015424">
    <property type="entry name" value="PyrdxlP-dep_Trfase"/>
</dbReference>
<evidence type="ECO:0000256" key="4">
    <source>
        <dbReference type="ARBA" id="ARBA00011690"/>
    </source>
</evidence>
<evidence type="ECO:0000259" key="11">
    <source>
        <dbReference type="Pfam" id="PF21478"/>
    </source>
</evidence>
<evidence type="ECO:0000256" key="9">
    <source>
        <dbReference type="PIRSR" id="PIRSR603437-50"/>
    </source>
</evidence>
<reference evidence="12 14" key="1">
    <citation type="submission" date="2016-10" db="EMBL/GenBank/DDBJ databases">
        <authorList>
            <person name="Varghese N."/>
            <person name="Submissions S."/>
        </authorList>
    </citation>
    <scope>NUCLEOTIDE SEQUENCE [LARGE SCALE GENOMIC DNA]</scope>
    <source>
        <strain evidence="12 14">CGMCC 1.11215</strain>
    </source>
</reference>
<evidence type="ECO:0000313" key="14">
    <source>
        <dbReference type="Proteomes" id="UP000199639"/>
    </source>
</evidence>
<dbReference type="GO" id="GO:0019464">
    <property type="term" value="P:glycine decarboxylation via glycine cleavage system"/>
    <property type="evidence" value="ECO:0007669"/>
    <property type="project" value="UniProtKB-UniRule"/>
</dbReference>
<dbReference type="EC" id="1.4.4.2" evidence="8"/>
<proteinExistence type="inferred from homology"/>
<dbReference type="EMBL" id="FNIB01000006">
    <property type="protein sequence ID" value="SDN65570.1"/>
    <property type="molecule type" value="Genomic_DNA"/>
</dbReference>
<gene>
    <name evidence="8" type="primary">gcvP</name>
    <name evidence="13" type="ORF">E3O21_02690</name>
    <name evidence="12" type="ORF">SAMN05216368_106234</name>
</gene>
<dbReference type="Proteomes" id="UP000199639">
    <property type="component" value="Unassembled WGS sequence"/>
</dbReference>
<evidence type="ECO:0000256" key="3">
    <source>
        <dbReference type="ARBA" id="ARBA00010756"/>
    </source>
</evidence>
<dbReference type="InterPro" id="IPR049315">
    <property type="entry name" value="GDC-P_N"/>
</dbReference>
<keyword evidence="15" id="KW-1185">Reference proteome</keyword>
<feature type="modified residue" description="N6-(pyridoxal phosphate)lysine" evidence="8 9">
    <location>
        <position position="702"/>
    </location>
</feature>
<dbReference type="GO" id="GO:0004375">
    <property type="term" value="F:glycine dehydrogenase (decarboxylating) activity"/>
    <property type="evidence" value="ECO:0007669"/>
    <property type="project" value="UniProtKB-EC"/>
</dbReference>
<evidence type="ECO:0000259" key="10">
    <source>
        <dbReference type="Pfam" id="PF02347"/>
    </source>
</evidence>
<keyword evidence="5 8" id="KW-0663">Pyridoxal phosphate</keyword>
<dbReference type="STRING" id="1424659.SAMN05216368_106234"/>
<dbReference type="Pfam" id="PF02347">
    <property type="entry name" value="GDC-P"/>
    <property type="match status" value="2"/>
</dbReference>
<dbReference type="InterPro" id="IPR003437">
    <property type="entry name" value="GcvP"/>
</dbReference>
<dbReference type="Gene3D" id="3.40.640.10">
    <property type="entry name" value="Type I PLP-dependent aspartate aminotransferase-like (Major domain)"/>
    <property type="match status" value="2"/>
</dbReference>
<dbReference type="InterPro" id="IPR015421">
    <property type="entry name" value="PyrdxlP-dep_Trfase_major"/>
</dbReference>
<evidence type="ECO:0000313" key="13">
    <source>
        <dbReference type="EMBL" id="TFB81722.1"/>
    </source>
</evidence>
<dbReference type="PANTHER" id="PTHR11773:SF1">
    <property type="entry name" value="GLYCINE DEHYDROGENASE (DECARBOXYLATING), MITOCHONDRIAL"/>
    <property type="match status" value="1"/>
</dbReference>
<reference evidence="13 15" key="2">
    <citation type="submission" date="2019-03" db="EMBL/GenBank/DDBJ databases">
        <title>Genomics of glacier-inhabiting Cryobacterium strains.</title>
        <authorList>
            <person name="Liu Q."/>
            <person name="Xin Y.-H."/>
        </authorList>
    </citation>
    <scope>NUCLEOTIDE SEQUENCE [LARGE SCALE GENOMIC DNA]</scope>
    <source>
        <strain evidence="13 15">Hh8</strain>
    </source>
</reference>
<dbReference type="Pfam" id="PF21478">
    <property type="entry name" value="GcvP2_C"/>
    <property type="match status" value="1"/>
</dbReference>
<dbReference type="CDD" id="cd00613">
    <property type="entry name" value="GDC-P"/>
    <property type="match status" value="1"/>
</dbReference>
<evidence type="ECO:0000256" key="5">
    <source>
        <dbReference type="ARBA" id="ARBA00022898"/>
    </source>
</evidence>
<feature type="domain" description="Glycine dehydrogenase C-terminal" evidence="11">
    <location>
        <begin position="787"/>
        <end position="908"/>
    </location>
</feature>
<feature type="domain" description="Glycine cleavage system P-protein N-terminal" evidence="10">
    <location>
        <begin position="448"/>
        <end position="732"/>
    </location>
</feature>